<dbReference type="AlphaFoldDB" id="A0A9N7UEY2"/>
<proteinExistence type="predicted"/>
<accession>A0A9N7UEY2</accession>
<dbReference type="Proteomes" id="UP001153269">
    <property type="component" value="Unassembled WGS sequence"/>
</dbReference>
<organism evidence="1 2">
    <name type="scientific">Pleuronectes platessa</name>
    <name type="common">European plaice</name>
    <dbReference type="NCBI Taxonomy" id="8262"/>
    <lineage>
        <taxon>Eukaryota</taxon>
        <taxon>Metazoa</taxon>
        <taxon>Chordata</taxon>
        <taxon>Craniata</taxon>
        <taxon>Vertebrata</taxon>
        <taxon>Euteleostomi</taxon>
        <taxon>Actinopterygii</taxon>
        <taxon>Neopterygii</taxon>
        <taxon>Teleostei</taxon>
        <taxon>Neoteleostei</taxon>
        <taxon>Acanthomorphata</taxon>
        <taxon>Carangaria</taxon>
        <taxon>Pleuronectiformes</taxon>
        <taxon>Pleuronectoidei</taxon>
        <taxon>Pleuronectidae</taxon>
        <taxon>Pleuronectes</taxon>
    </lineage>
</organism>
<keyword evidence="2" id="KW-1185">Reference proteome</keyword>
<comment type="caution">
    <text evidence="1">The sequence shown here is derived from an EMBL/GenBank/DDBJ whole genome shotgun (WGS) entry which is preliminary data.</text>
</comment>
<sequence>MKVEPSDGPPVSSSSSCPAPLLHPEMFVFLQFHVHTASLGHVTDVLPGGCRRRSRKQLICCRASAGGSGVDPSMTPGFRECHRFHIPSIISLFSQRLTCCC</sequence>
<name>A0A9N7UEY2_PLEPL</name>
<evidence type="ECO:0000313" key="2">
    <source>
        <dbReference type="Proteomes" id="UP001153269"/>
    </source>
</evidence>
<evidence type="ECO:0000313" key="1">
    <source>
        <dbReference type="EMBL" id="CAB1430160.1"/>
    </source>
</evidence>
<reference evidence="1" key="1">
    <citation type="submission" date="2020-03" db="EMBL/GenBank/DDBJ databases">
        <authorList>
            <person name="Weist P."/>
        </authorList>
    </citation>
    <scope>NUCLEOTIDE SEQUENCE</scope>
</reference>
<protein>
    <submittedName>
        <fullName evidence="1">Uncharacterized protein</fullName>
    </submittedName>
</protein>
<dbReference type="EMBL" id="CADEAL010001209">
    <property type="protein sequence ID" value="CAB1430160.1"/>
    <property type="molecule type" value="Genomic_DNA"/>
</dbReference>
<gene>
    <name evidence="1" type="ORF">PLEPLA_LOCUS18142</name>
</gene>